<organism evidence="1 2">
    <name type="scientific">Kroppenstedtia guangzhouensis</name>
    <dbReference type="NCBI Taxonomy" id="1274356"/>
    <lineage>
        <taxon>Bacteria</taxon>
        <taxon>Bacillati</taxon>
        <taxon>Bacillota</taxon>
        <taxon>Bacilli</taxon>
        <taxon>Bacillales</taxon>
        <taxon>Thermoactinomycetaceae</taxon>
        <taxon>Kroppenstedtia</taxon>
    </lineage>
</organism>
<sequence length="66" mass="6988">MKWPVVSGAEMFAPGPKIAAFARAGAAGAGAAKFNEKTEENSFAVLFGLILKKRIHNHRQICGMSG</sequence>
<comment type="caution">
    <text evidence="1">The sequence shown here is derived from an EMBL/GenBank/DDBJ whole genome shotgun (WGS) entry which is preliminary data.</text>
</comment>
<dbReference type="EMBL" id="BMEX01000022">
    <property type="protein sequence ID" value="GGA56958.1"/>
    <property type="molecule type" value="Genomic_DNA"/>
</dbReference>
<gene>
    <name evidence="1" type="ORF">GCM10007416_32720</name>
</gene>
<evidence type="ECO:0000313" key="1">
    <source>
        <dbReference type="EMBL" id="GGA56958.1"/>
    </source>
</evidence>
<accession>A0ABQ1H337</accession>
<proteinExistence type="predicted"/>
<dbReference type="Proteomes" id="UP000617979">
    <property type="component" value="Unassembled WGS sequence"/>
</dbReference>
<reference evidence="2" key="1">
    <citation type="journal article" date="2019" name="Int. J. Syst. Evol. Microbiol.">
        <title>The Global Catalogue of Microorganisms (GCM) 10K type strain sequencing project: providing services to taxonomists for standard genome sequencing and annotation.</title>
        <authorList>
            <consortium name="The Broad Institute Genomics Platform"/>
            <consortium name="The Broad Institute Genome Sequencing Center for Infectious Disease"/>
            <person name="Wu L."/>
            <person name="Ma J."/>
        </authorList>
    </citation>
    <scope>NUCLEOTIDE SEQUENCE [LARGE SCALE GENOMIC DNA]</scope>
    <source>
        <strain evidence="2">CGMCC 1.12404</strain>
    </source>
</reference>
<name>A0ABQ1H337_9BACL</name>
<keyword evidence="2" id="KW-1185">Reference proteome</keyword>
<protein>
    <submittedName>
        <fullName evidence="1">Uncharacterized protein</fullName>
    </submittedName>
</protein>
<evidence type="ECO:0000313" key="2">
    <source>
        <dbReference type="Proteomes" id="UP000617979"/>
    </source>
</evidence>